<dbReference type="EMBL" id="CABFNP030001110">
    <property type="protein sequence ID" value="CAI6091357.1"/>
    <property type="molecule type" value="Genomic_DNA"/>
</dbReference>
<protein>
    <recommendedName>
        <fullName evidence="4">Transmembrane protein</fullName>
    </recommendedName>
</protein>
<evidence type="ECO:0000256" key="1">
    <source>
        <dbReference type="SAM" id="SignalP"/>
    </source>
</evidence>
<feature type="chain" id="PRO_5041391596" description="Transmembrane protein" evidence="1">
    <location>
        <begin position="24"/>
        <end position="106"/>
    </location>
</feature>
<evidence type="ECO:0000313" key="2">
    <source>
        <dbReference type="EMBL" id="CAI6091357.1"/>
    </source>
</evidence>
<name>A0AA35M6B2_9HYPO</name>
<organism evidence="2 3">
    <name type="scientific">Clonostachys chloroleuca</name>
    <dbReference type="NCBI Taxonomy" id="1926264"/>
    <lineage>
        <taxon>Eukaryota</taxon>
        <taxon>Fungi</taxon>
        <taxon>Dikarya</taxon>
        <taxon>Ascomycota</taxon>
        <taxon>Pezizomycotina</taxon>
        <taxon>Sordariomycetes</taxon>
        <taxon>Hypocreomycetidae</taxon>
        <taxon>Hypocreales</taxon>
        <taxon>Bionectriaceae</taxon>
        <taxon>Clonostachys</taxon>
    </lineage>
</organism>
<evidence type="ECO:0000313" key="3">
    <source>
        <dbReference type="Proteomes" id="UP001160390"/>
    </source>
</evidence>
<proteinExistence type="predicted"/>
<evidence type="ECO:0008006" key="4">
    <source>
        <dbReference type="Google" id="ProtNLM"/>
    </source>
</evidence>
<reference evidence="2" key="1">
    <citation type="submission" date="2023-01" db="EMBL/GenBank/DDBJ databases">
        <authorList>
            <person name="Piombo E."/>
        </authorList>
    </citation>
    <scope>NUCLEOTIDE SEQUENCE</scope>
</reference>
<gene>
    <name evidence="2" type="ORF">CCHLO57077_00019120</name>
</gene>
<comment type="caution">
    <text evidence="2">The sequence shown here is derived from an EMBL/GenBank/DDBJ whole genome shotgun (WGS) entry which is preliminary data.</text>
</comment>
<keyword evidence="3" id="KW-1185">Reference proteome</keyword>
<sequence>MIKVSKSLSGIVILLSFTVAALGQVITPYAYQELVCGQTLITNGYTTAQLRAAYTLNSNIPTIPDTALNKVLYRCTDNIGTVISNSFCIVGCDMIGDNTVNDMCTM</sequence>
<accession>A0AA35M6B2</accession>
<feature type="signal peptide" evidence="1">
    <location>
        <begin position="1"/>
        <end position="23"/>
    </location>
</feature>
<keyword evidence="1" id="KW-0732">Signal</keyword>
<dbReference type="AlphaFoldDB" id="A0AA35M6B2"/>
<dbReference type="Proteomes" id="UP001160390">
    <property type="component" value="Unassembled WGS sequence"/>
</dbReference>